<evidence type="ECO:0000259" key="7">
    <source>
        <dbReference type="Pfam" id="PF02837"/>
    </source>
</evidence>
<dbReference type="InterPro" id="IPR013783">
    <property type="entry name" value="Ig-like_fold"/>
</dbReference>
<dbReference type="PANTHER" id="PTHR42732:SF2">
    <property type="entry name" value="BETA-MANNOSIDASE"/>
    <property type="match status" value="1"/>
</dbReference>
<dbReference type="InterPro" id="IPR006103">
    <property type="entry name" value="Glyco_hydro_2_cat"/>
</dbReference>
<reference evidence="8 9" key="1">
    <citation type="submission" date="2022-10" db="EMBL/GenBank/DDBJ databases">
        <title>Comparative genomics and taxonomic characterization of three novel marine species of genus Reichenbachiella exhibiting antioxidant and polysaccharide degradation activities.</title>
        <authorList>
            <person name="Muhammad N."/>
            <person name="Lee Y.-J."/>
            <person name="Ko J."/>
            <person name="Kim S.-G."/>
        </authorList>
    </citation>
    <scope>NUCLEOTIDE SEQUENCE [LARGE SCALE GENOMIC DNA]</scope>
    <source>
        <strain evidence="8 9">ABR2-5</strain>
    </source>
</reference>
<evidence type="ECO:0000256" key="1">
    <source>
        <dbReference type="ARBA" id="ARBA00007401"/>
    </source>
</evidence>
<proteinExistence type="inferred from homology"/>
<dbReference type="RefSeq" id="WP_264140225.1">
    <property type="nucleotide sequence ID" value="NZ_JAOYOD010000001.1"/>
</dbReference>
<organism evidence="8 9">
    <name type="scientific">Reichenbachiella ulvae</name>
    <dbReference type="NCBI Taxonomy" id="2980104"/>
    <lineage>
        <taxon>Bacteria</taxon>
        <taxon>Pseudomonadati</taxon>
        <taxon>Bacteroidota</taxon>
        <taxon>Cytophagia</taxon>
        <taxon>Cytophagales</taxon>
        <taxon>Reichenbachiellaceae</taxon>
        <taxon>Reichenbachiella</taxon>
    </lineage>
</organism>
<comment type="caution">
    <text evidence="8">The sequence shown here is derived from an EMBL/GenBank/DDBJ whole genome shotgun (WGS) entry which is preliminary data.</text>
</comment>
<evidence type="ECO:0000313" key="8">
    <source>
        <dbReference type="EMBL" id="MCV9389302.1"/>
    </source>
</evidence>
<keyword evidence="9" id="KW-1185">Reference proteome</keyword>
<evidence type="ECO:0000256" key="4">
    <source>
        <dbReference type="SAM" id="SignalP"/>
    </source>
</evidence>
<dbReference type="Proteomes" id="UP001300692">
    <property type="component" value="Unassembled WGS sequence"/>
</dbReference>
<name>A0ABT3D077_9BACT</name>
<dbReference type="InterPro" id="IPR006104">
    <property type="entry name" value="Glyco_hydro_2_N"/>
</dbReference>
<feature type="chain" id="PRO_5045681665" evidence="4">
    <location>
        <begin position="20"/>
        <end position="608"/>
    </location>
</feature>
<feature type="domain" description="Glycosyl hydrolases family 2 sugar binding" evidence="7">
    <location>
        <begin position="87"/>
        <end position="176"/>
    </location>
</feature>
<dbReference type="Gene3D" id="2.60.120.260">
    <property type="entry name" value="Galactose-binding domain-like"/>
    <property type="match status" value="1"/>
</dbReference>
<dbReference type="InterPro" id="IPR008979">
    <property type="entry name" value="Galactose-bd-like_sf"/>
</dbReference>
<gene>
    <name evidence="8" type="ORF">N7U62_21735</name>
</gene>
<feature type="domain" description="Glycoside hydrolase family 2 immunoglobulin-like beta-sandwich" evidence="5">
    <location>
        <begin position="217"/>
        <end position="312"/>
    </location>
</feature>
<evidence type="ECO:0000256" key="2">
    <source>
        <dbReference type="ARBA" id="ARBA00022801"/>
    </source>
</evidence>
<dbReference type="InterPro" id="IPR051913">
    <property type="entry name" value="GH2_Domain-Containing"/>
</dbReference>
<dbReference type="SUPFAM" id="SSF51445">
    <property type="entry name" value="(Trans)glycosidases"/>
    <property type="match status" value="1"/>
</dbReference>
<dbReference type="Pfam" id="PF02836">
    <property type="entry name" value="Glyco_hydro_2_C"/>
    <property type="match status" value="1"/>
</dbReference>
<dbReference type="Gene3D" id="2.60.40.10">
    <property type="entry name" value="Immunoglobulins"/>
    <property type="match status" value="1"/>
</dbReference>
<feature type="domain" description="Glycoside hydrolase family 2 catalytic" evidence="6">
    <location>
        <begin position="354"/>
        <end position="474"/>
    </location>
</feature>
<dbReference type="SUPFAM" id="SSF49785">
    <property type="entry name" value="Galactose-binding domain-like"/>
    <property type="match status" value="1"/>
</dbReference>
<dbReference type="EMBL" id="JAOYOD010000001">
    <property type="protein sequence ID" value="MCV9389302.1"/>
    <property type="molecule type" value="Genomic_DNA"/>
</dbReference>
<feature type="signal peptide" evidence="4">
    <location>
        <begin position="1"/>
        <end position="19"/>
    </location>
</feature>
<dbReference type="InterPro" id="IPR006102">
    <property type="entry name" value="Ig-like_GH2"/>
</dbReference>
<sequence>MKRLNILLILCLISVTGFGQKWQMADAPLVTSWAEDVDSKNPLPEYPRPIMEREAWQNLNGLWEFQEANETDRIPYDQNLSETILVPYPWESALSGIRRQLESQRAWYRRTFSVPEKWKGQRVLMHFGAVDWEATVYINGRFVGTHQGGFDAFYFDITAALEDGEQEVIVQVFDPGTDEAVTVGKQNNQRFDDPQRYAYSPASGIWQTVWLEAVPQIYIEDIHTTPDVESEMIEVTVNASSQIDDGAMAKITVLDGDKEIGSSLGKLNLPFYVSVPDPKLWSPDSPFLYDVKIELIREEKSIDEVKSYVGMRKISMSKFMNMQRIMLNDEFVFQMGPLDQGYWPDGIYTAPTDEALKWDIEKTKEFGYNMIRKHIKVEPQRWYYWCDKMGILVWQDMPSTFKKRSEQDKEIFELELQRMIKTHWNHPSIINWVVFNEHWGAYDVVRNTENVMKLDPTRLVTGNSGIDAGKPDVDYVVGHIKDNHSYRPPSVPFGNDLRAVVNGEYGAIGYKIKGHIWDTDGPWVHHNYEGKEAATMEYERFIDMILEFQEEGLSAAVYTQWTDVENEMNGIYTYDRKEIKLDKERVTKANQSTYTKDRMKEKYVGDEK</sequence>
<keyword evidence="3" id="KW-0326">Glycosidase</keyword>
<protein>
    <submittedName>
        <fullName evidence="8">Beta-galactosidase</fullName>
    </submittedName>
</protein>
<accession>A0ABT3D077</accession>
<dbReference type="Gene3D" id="3.20.20.80">
    <property type="entry name" value="Glycosidases"/>
    <property type="match status" value="1"/>
</dbReference>
<dbReference type="InterPro" id="IPR036156">
    <property type="entry name" value="Beta-gal/glucu_dom_sf"/>
</dbReference>
<evidence type="ECO:0000256" key="3">
    <source>
        <dbReference type="ARBA" id="ARBA00023295"/>
    </source>
</evidence>
<dbReference type="Pfam" id="PF02837">
    <property type="entry name" value="Glyco_hydro_2_N"/>
    <property type="match status" value="1"/>
</dbReference>
<dbReference type="SUPFAM" id="SSF49303">
    <property type="entry name" value="beta-Galactosidase/glucuronidase domain"/>
    <property type="match status" value="1"/>
</dbReference>
<dbReference type="InterPro" id="IPR017853">
    <property type="entry name" value="GH"/>
</dbReference>
<keyword evidence="2" id="KW-0378">Hydrolase</keyword>
<evidence type="ECO:0000259" key="5">
    <source>
        <dbReference type="Pfam" id="PF00703"/>
    </source>
</evidence>
<keyword evidence="4" id="KW-0732">Signal</keyword>
<evidence type="ECO:0000259" key="6">
    <source>
        <dbReference type="Pfam" id="PF02836"/>
    </source>
</evidence>
<dbReference type="Pfam" id="PF00703">
    <property type="entry name" value="Glyco_hydro_2"/>
    <property type="match status" value="1"/>
</dbReference>
<dbReference type="PANTHER" id="PTHR42732">
    <property type="entry name" value="BETA-GALACTOSIDASE"/>
    <property type="match status" value="1"/>
</dbReference>
<evidence type="ECO:0000313" key="9">
    <source>
        <dbReference type="Proteomes" id="UP001300692"/>
    </source>
</evidence>
<comment type="similarity">
    <text evidence="1">Belongs to the glycosyl hydrolase 2 family.</text>
</comment>